<gene>
    <name evidence="4" type="ORF">LAUMK142_00134</name>
</gene>
<dbReference type="Gene3D" id="3.40.50.12780">
    <property type="entry name" value="N-terminal domain of ligase-like"/>
    <property type="match status" value="1"/>
</dbReference>
<dbReference type="GO" id="GO:0070566">
    <property type="term" value="F:adenylyltransferase activity"/>
    <property type="evidence" value="ECO:0007669"/>
    <property type="project" value="TreeGrafter"/>
</dbReference>
<accession>A0A498QK80</accession>
<organism evidence="4 5">
    <name type="scientific">Mycobacterium pseudokansasii</name>
    <dbReference type="NCBI Taxonomy" id="2341080"/>
    <lineage>
        <taxon>Bacteria</taxon>
        <taxon>Bacillati</taxon>
        <taxon>Actinomycetota</taxon>
        <taxon>Actinomycetes</taxon>
        <taxon>Mycobacteriales</taxon>
        <taxon>Mycobacteriaceae</taxon>
        <taxon>Mycobacterium</taxon>
    </lineage>
</organism>
<name>A0A498QK80_9MYCO</name>
<comment type="similarity">
    <text evidence="1">Belongs to the ATP-dependent AMP-binding enzyme family.</text>
</comment>
<dbReference type="InterPro" id="IPR000873">
    <property type="entry name" value="AMP-dep_synth/lig_dom"/>
</dbReference>
<dbReference type="SUPFAM" id="SSF56801">
    <property type="entry name" value="Acetyl-CoA synthetase-like"/>
    <property type="match status" value="1"/>
</dbReference>
<evidence type="ECO:0000259" key="2">
    <source>
        <dbReference type="Pfam" id="PF00501"/>
    </source>
</evidence>
<feature type="domain" description="AMP-binding enzyme C-terminal" evidence="3">
    <location>
        <begin position="446"/>
        <end position="558"/>
    </location>
</feature>
<dbReference type="InterPro" id="IPR025110">
    <property type="entry name" value="AMP-bd_C"/>
</dbReference>
<evidence type="ECO:0000259" key="3">
    <source>
        <dbReference type="Pfam" id="PF23024"/>
    </source>
</evidence>
<feature type="domain" description="AMP-dependent synthetase/ligase" evidence="2">
    <location>
        <begin position="57"/>
        <end position="410"/>
    </location>
</feature>
<dbReference type="InterPro" id="IPR020845">
    <property type="entry name" value="AMP-binding_CS"/>
</dbReference>
<proteinExistence type="inferred from homology"/>
<dbReference type="GO" id="GO:0005886">
    <property type="term" value="C:plasma membrane"/>
    <property type="evidence" value="ECO:0007669"/>
    <property type="project" value="TreeGrafter"/>
</dbReference>
<dbReference type="EC" id="6.2.1.-" evidence="4"/>
<evidence type="ECO:0000256" key="1">
    <source>
        <dbReference type="ARBA" id="ARBA00006432"/>
    </source>
</evidence>
<dbReference type="AlphaFoldDB" id="A0A498QK80"/>
<dbReference type="PROSITE" id="PS00455">
    <property type="entry name" value="AMP_BINDING"/>
    <property type="match status" value="1"/>
</dbReference>
<dbReference type="Pfam" id="PF00501">
    <property type="entry name" value="AMP-binding"/>
    <property type="match status" value="1"/>
</dbReference>
<evidence type="ECO:0000313" key="5">
    <source>
        <dbReference type="Proteomes" id="UP000268285"/>
    </source>
</evidence>
<dbReference type="Proteomes" id="UP000268285">
    <property type="component" value="Unassembled WGS sequence"/>
</dbReference>
<reference evidence="4 5" key="1">
    <citation type="submission" date="2018-09" db="EMBL/GenBank/DDBJ databases">
        <authorList>
            <person name="Tagini F."/>
        </authorList>
    </citation>
    <scope>NUCLEOTIDE SEQUENCE [LARGE SCALE GENOMIC DNA]</scope>
    <source>
        <strain evidence="4 5">MK142</strain>
    </source>
</reference>
<dbReference type="InterPro" id="IPR045851">
    <property type="entry name" value="AMP-bd_C_sf"/>
</dbReference>
<keyword evidence="5" id="KW-1185">Reference proteome</keyword>
<evidence type="ECO:0000313" key="4">
    <source>
        <dbReference type="EMBL" id="VBA45845.1"/>
    </source>
</evidence>
<dbReference type="InterPro" id="IPR042099">
    <property type="entry name" value="ANL_N_sf"/>
</dbReference>
<protein>
    <submittedName>
        <fullName evidence="4">Ligase/MSMEI_5285</fullName>
        <ecNumber evidence="4">6.2.1.-</ecNumber>
    </submittedName>
</protein>
<dbReference type="Pfam" id="PF23024">
    <property type="entry name" value="AMP-dom_DIP2-like"/>
    <property type="match status" value="1"/>
</dbReference>
<dbReference type="GO" id="GO:0016874">
    <property type="term" value="F:ligase activity"/>
    <property type="evidence" value="ECO:0007669"/>
    <property type="project" value="UniProtKB-KW"/>
</dbReference>
<keyword evidence="4" id="KW-0436">Ligase</keyword>
<dbReference type="Gene3D" id="3.30.300.30">
    <property type="match status" value="1"/>
</dbReference>
<dbReference type="GO" id="GO:0006633">
    <property type="term" value="P:fatty acid biosynthetic process"/>
    <property type="evidence" value="ECO:0007669"/>
    <property type="project" value="TreeGrafter"/>
</dbReference>
<sequence length="560" mass="60026">MSVFSPRVLAHVRANAPAMSSGAIDYTRLLQQDLQQVDFYGTREHLATLPGHALVHQVLVHAGALAANGLGRGDRIVMVSANTEQYLATLLAALLIGALPCAVAPPPTPAHEQSAGVQHLRAAIRVVDPKLVVAQPRVTVAIPHAPVLGYDELQDAQPLSWPAGRPPEPSDLHHVQLTSGSTSAPKAVLLTHGNVAHNVGAIGYATAIARGHDRAFSWLPMYHDMGFIQVLGGLLYGLRVGIMTPLAFLRDPLSWVRHMTHHGSTHTAGPPFAYRATADAFQRASGTMEIDLSALAYAYVGAEPIAHSTVRYFTDTFARLGLRRDALVPCYGMAESVLATTLALRPAATAATDFGRVRVWESRLSQVPVVSCGKPVDGLRIRIVDSDGVELPAGTEGQIQVSGPSIMLGYRNGDGSVTCPPGGWHDTGDRGFVSEGELFVVGRSKEMLIVRGRNFPPYDVERAIDSMPDIGPGRTIVFSVPDARRGRESVIAVIGTNAAQTDHHRIRADVATAIRTAFGFSLDDIVLVPTAEIARTTSGKLQRLKARQRYLDRQLHAAAT</sequence>
<dbReference type="PANTHER" id="PTHR22754:SF32">
    <property type="entry name" value="DISCO-INTERACTING PROTEIN 2"/>
    <property type="match status" value="1"/>
</dbReference>
<dbReference type="EMBL" id="UPHU01000001">
    <property type="protein sequence ID" value="VBA45845.1"/>
    <property type="molecule type" value="Genomic_DNA"/>
</dbReference>
<dbReference type="PANTHER" id="PTHR22754">
    <property type="entry name" value="DISCO-INTERACTING PROTEIN 2 DIP2 -RELATED"/>
    <property type="match status" value="1"/>
</dbReference>